<proteinExistence type="predicted"/>
<reference evidence="2" key="2">
    <citation type="submission" date="2025-09" db="UniProtKB">
        <authorList>
            <consortium name="Ensembl"/>
        </authorList>
    </citation>
    <scope>IDENTIFICATION</scope>
</reference>
<dbReference type="PANTHER" id="PTHR15977">
    <property type="entry name" value="CILIA- AND FLAGELLA-ASSOCIATED PROTEIN 46"/>
    <property type="match status" value="1"/>
</dbReference>
<reference evidence="2" key="1">
    <citation type="submission" date="2025-08" db="UniProtKB">
        <authorList>
            <consortium name="Ensembl"/>
        </authorList>
    </citation>
    <scope>IDENTIFICATION</scope>
</reference>
<sequence length="331" mass="36559">MMYLDGKPPANQFLCRAYLCQGQLISSRSISTAEDLDKAVMYYLKAIEIAKDKSRYHFLVFNASLLYLQSVRRFLRPGQRRLLVSSLTQVLGALEEVQDPDHAWRAELMLHLVECLLDAGKQKEAAAVAKVTSDLIQAHKPELYPRLFSIQVRHNLVDVSEMLNDGNPKLLVMYKIQKLKHAVDVAEVKRDDADTLKEIFLLLTQSSEPKASVLQASSPPPDIHRSSAPPNIISESSGSSPPPFTQSISAPPSVLHSSPSSSCSSSVCLDDGSSIPLTDRAELLLDLAFLSLRLQQHQTASDCVKELRATDVTVRLRVPSQSASFLVLLSL</sequence>
<dbReference type="Proteomes" id="UP000694427">
    <property type="component" value="Unplaced"/>
</dbReference>
<keyword evidence="3" id="KW-1185">Reference proteome</keyword>
<dbReference type="Ensembl" id="ENSCCRT00010117850.1">
    <property type="protein sequence ID" value="ENSCCRP00010106014.1"/>
    <property type="gene ID" value="ENSCCRG00010046736.1"/>
</dbReference>
<evidence type="ECO:0000313" key="2">
    <source>
        <dbReference type="Ensembl" id="ENSCCRP00010106014.1"/>
    </source>
</evidence>
<dbReference type="InterPro" id="IPR039586">
    <property type="entry name" value="CFAP46"/>
</dbReference>
<evidence type="ECO:0000256" key="1">
    <source>
        <dbReference type="SAM" id="MobiDB-lite"/>
    </source>
</evidence>
<dbReference type="GO" id="GO:0060294">
    <property type="term" value="P:cilium movement involved in cell motility"/>
    <property type="evidence" value="ECO:0007669"/>
    <property type="project" value="InterPro"/>
</dbReference>
<organism evidence="2 3">
    <name type="scientific">Cyprinus carpio</name>
    <name type="common">Common carp</name>
    <dbReference type="NCBI Taxonomy" id="7962"/>
    <lineage>
        <taxon>Eukaryota</taxon>
        <taxon>Metazoa</taxon>
        <taxon>Chordata</taxon>
        <taxon>Craniata</taxon>
        <taxon>Vertebrata</taxon>
        <taxon>Euteleostomi</taxon>
        <taxon>Actinopterygii</taxon>
        <taxon>Neopterygii</taxon>
        <taxon>Teleostei</taxon>
        <taxon>Ostariophysi</taxon>
        <taxon>Cypriniformes</taxon>
        <taxon>Cyprinidae</taxon>
        <taxon>Cyprininae</taxon>
        <taxon>Cyprinus</taxon>
    </lineage>
</organism>
<dbReference type="PANTHER" id="PTHR15977:SF15">
    <property type="entry name" value="CILIA- AND FLAGELLA-ASSOCIATED PROTEIN 46"/>
    <property type="match status" value="1"/>
</dbReference>
<evidence type="ECO:0000313" key="3">
    <source>
        <dbReference type="Proteomes" id="UP000694427"/>
    </source>
</evidence>
<accession>A0A8C1PEX5</accession>
<dbReference type="GO" id="GO:0035082">
    <property type="term" value="P:axoneme assembly"/>
    <property type="evidence" value="ECO:0007669"/>
    <property type="project" value="InterPro"/>
</dbReference>
<dbReference type="InterPro" id="IPR011990">
    <property type="entry name" value="TPR-like_helical_dom_sf"/>
</dbReference>
<dbReference type="AlphaFoldDB" id="A0A8C1PEX5"/>
<name>A0A8C1PEX5_CYPCA</name>
<feature type="region of interest" description="Disordered" evidence="1">
    <location>
        <begin position="211"/>
        <end position="257"/>
    </location>
</feature>
<protein>
    <submittedName>
        <fullName evidence="2">Uncharacterized protein</fullName>
    </submittedName>
</protein>
<feature type="compositionally biased region" description="Low complexity" evidence="1">
    <location>
        <begin position="229"/>
        <end position="239"/>
    </location>
</feature>
<dbReference type="SUPFAM" id="SSF48452">
    <property type="entry name" value="TPR-like"/>
    <property type="match status" value="1"/>
</dbReference>
<dbReference type="Gene3D" id="1.25.40.10">
    <property type="entry name" value="Tetratricopeptide repeat domain"/>
    <property type="match status" value="1"/>
</dbReference>